<dbReference type="Proteomes" id="UP000635245">
    <property type="component" value="Unassembled WGS sequence"/>
</dbReference>
<name>A0A934R062_9PSEU</name>
<protein>
    <submittedName>
        <fullName evidence="1">Uncharacterized protein</fullName>
    </submittedName>
</protein>
<accession>A0A934R062</accession>
<sequence length="71" mass="7551">MVAAADVERADRADRLDRFEALEISSAAGMPLIGYTAEPGSPAEEALRLLACRVATEHTPAPARITDARTD</sequence>
<dbReference type="RefSeq" id="WP_200326352.1">
    <property type="nucleotide sequence ID" value="NZ_JAENJH010000020.1"/>
</dbReference>
<dbReference type="EMBL" id="JAENJH010000020">
    <property type="protein sequence ID" value="MBK1789440.1"/>
    <property type="molecule type" value="Genomic_DNA"/>
</dbReference>
<evidence type="ECO:0000313" key="2">
    <source>
        <dbReference type="Proteomes" id="UP000635245"/>
    </source>
</evidence>
<keyword evidence="2" id="KW-1185">Reference proteome</keyword>
<proteinExistence type="predicted"/>
<gene>
    <name evidence="1" type="ORF">JHE00_34360</name>
</gene>
<dbReference type="AlphaFoldDB" id="A0A934R062"/>
<evidence type="ECO:0000313" key="1">
    <source>
        <dbReference type="EMBL" id="MBK1789440.1"/>
    </source>
</evidence>
<comment type="caution">
    <text evidence="1">The sequence shown here is derived from an EMBL/GenBank/DDBJ whole genome shotgun (WGS) entry which is preliminary data.</text>
</comment>
<reference evidence="1" key="1">
    <citation type="submission" date="2020-12" db="EMBL/GenBank/DDBJ databases">
        <title>Prauserella sp. ASG 168, a novel actinomycete isolated from cave rock.</title>
        <authorList>
            <person name="Suriyachadkun C."/>
        </authorList>
    </citation>
    <scope>NUCLEOTIDE SEQUENCE</scope>
    <source>
        <strain evidence="1">ASG 168</strain>
    </source>
</reference>
<organism evidence="1 2">
    <name type="scientific">Prauserella cavernicola</name>
    <dbReference type="NCBI Taxonomy" id="2800127"/>
    <lineage>
        <taxon>Bacteria</taxon>
        <taxon>Bacillati</taxon>
        <taxon>Actinomycetota</taxon>
        <taxon>Actinomycetes</taxon>
        <taxon>Pseudonocardiales</taxon>
        <taxon>Pseudonocardiaceae</taxon>
        <taxon>Prauserella</taxon>
    </lineage>
</organism>